<dbReference type="InterPro" id="IPR015424">
    <property type="entry name" value="PyrdxlP-dep_Trfase"/>
</dbReference>
<evidence type="ECO:0000259" key="34">
    <source>
        <dbReference type="SMART" id="SM01287"/>
    </source>
</evidence>
<evidence type="ECO:0000259" key="32">
    <source>
        <dbReference type="SMART" id="SM01285"/>
    </source>
</evidence>
<feature type="domain" description="FACT complex subunit SPT16 middle" evidence="33">
    <location>
        <begin position="590"/>
        <end position="739"/>
    </location>
</feature>
<evidence type="ECO:0000256" key="20">
    <source>
        <dbReference type="ARBA" id="ARBA00023167"/>
    </source>
</evidence>
<comment type="pathway">
    <text evidence="26">Isoprenoid biosynthesis; isopentenyl diphosphate biosynthesis via mevalonate pathway; isopentenyl diphosphate from (R)-mevalonate: step 1/3.</text>
</comment>
<feature type="compositionally biased region" description="Low complexity" evidence="31">
    <location>
        <begin position="1084"/>
        <end position="1094"/>
    </location>
</feature>
<dbReference type="SUPFAM" id="SSF54211">
    <property type="entry name" value="Ribosomal protein S5 domain 2-like"/>
    <property type="match status" value="1"/>
</dbReference>
<dbReference type="InterPro" id="IPR000277">
    <property type="entry name" value="Cys/Met-Metab_PyrdxlP-dep_enz"/>
</dbReference>
<dbReference type="GO" id="GO:0071266">
    <property type="term" value="P:'de novo' L-methionine biosynthetic process"/>
    <property type="evidence" value="ECO:0007669"/>
    <property type="project" value="InterPro"/>
</dbReference>
<comment type="caution">
    <text evidence="35">The sequence shown here is derived from an EMBL/GenBank/DDBJ whole genome shotgun (WGS) entry which is preliminary data.</text>
</comment>
<dbReference type="Pfam" id="PF00288">
    <property type="entry name" value="GHMP_kinases_N"/>
    <property type="match status" value="1"/>
</dbReference>
<dbReference type="PANTHER" id="PTHR13980:SF15">
    <property type="entry name" value="FACT COMPLEX SUBUNIT SPT16"/>
    <property type="match status" value="1"/>
</dbReference>
<feature type="compositionally biased region" description="Acidic residues" evidence="31">
    <location>
        <begin position="1012"/>
        <end position="1051"/>
    </location>
</feature>
<protein>
    <recommendedName>
        <fullName evidence="30">FACT complex subunit</fullName>
    </recommendedName>
</protein>
<evidence type="ECO:0000256" key="8">
    <source>
        <dbReference type="ARBA" id="ARBA00022605"/>
    </source>
</evidence>
<evidence type="ECO:0000256" key="12">
    <source>
        <dbReference type="ARBA" id="ARBA00022763"/>
    </source>
</evidence>
<dbReference type="InterPro" id="IPR015421">
    <property type="entry name" value="PyrdxlP-dep_Trfase_major"/>
</dbReference>
<keyword evidence="12 30" id="KW-0227">DNA damage</keyword>
<dbReference type="InterPro" id="IPR006203">
    <property type="entry name" value="GHMP_knse_ATP-bd_CS"/>
</dbReference>
<dbReference type="Pfam" id="PF00557">
    <property type="entry name" value="Peptidase_M24"/>
    <property type="match status" value="1"/>
</dbReference>
<dbReference type="GO" id="GO:0047804">
    <property type="term" value="F:cysteine-S-conjugate beta-lyase activity"/>
    <property type="evidence" value="ECO:0007669"/>
    <property type="project" value="UniProtKB-EC"/>
</dbReference>
<feature type="compositionally biased region" description="Acidic residues" evidence="31">
    <location>
        <begin position="485"/>
        <end position="495"/>
    </location>
</feature>
<dbReference type="InterPro" id="IPR000994">
    <property type="entry name" value="Pept_M24"/>
</dbReference>
<dbReference type="GO" id="GO:0010468">
    <property type="term" value="P:regulation of gene expression"/>
    <property type="evidence" value="ECO:0007669"/>
    <property type="project" value="UniProtKB-ARBA"/>
</dbReference>
<keyword evidence="6 30" id="KW-0158">Chromosome</keyword>
<dbReference type="GO" id="GO:0006260">
    <property type="term" value="P:DNA replication"/>
    <property type="evidence" value="ECO:0007669"/>
    <property type="project" value="UniProtKB-KW"/>
</dbReference>
<dbReference type="InterPro" id="IPR029148">
    <property type="entry name" value="FACT-SPT16_Nlobe"/>
</dbReference>
<keyword evidence="21 30" id="KW-0234">DNA repair</keyword>
<feature type="domain" description="Histone chaperone RTT106/FACT complex subunit SPT16-like middle" evidence="34">
    <location>
        <begin position="864"/>
        <end position="954"/>
    </location>
</feature>
<evidence type="ECO:0000256" key="27">
    <source>
        <dbReference type="ARBA" id="ARBA00046315"/>
    </source>
</evidence>
<evidence type="ECO:0000313" key="36">
    <source>
        <dbReference type="Proteomes" id="UP001176517"/>
    </source>
</evidence>
<dbReference type="Gene3D" id="2.30.29.210">
    <property type="entry name" value="FACT complex subunit Spt16p/Cdc68p"/>
    <property type="match status" value="1"/>
</dbReference>
<comment type="subunit">
    <text evidence="30">Component of the FACT complex.</text>
</comment>
<evidence type="ECO:0000256" key="23">
    <source>
        <dbReference type="ARBA" id="ARBA00023242"/>
    </source>
</evidence>
<dbReference type="GO" id="GO:0006368">
    <property type="term" value="P:transcription elongation by RNA polymerase II"/>
    <property type="evidence" value="ECO:0007669"/>
    <property type="project" value="TreeGrafter"/>
</dbReference>
<dbReference type="InterPro" id="IPR056595">
    <property type="entry name" value="Fact-SPT16_PH"/>
</dbReference>
<reference evidence="35" key="1">
    <citation type="journal article" date="2023" name="PhytoFront">
        <title>Draft Genome Resources of Seven Strains of Tilletia horrida, Causal Agent of Kernel Smut of Rice.</title>
        <authorList>
            <person name="Khanal S."/>
            <person name="Antony Babu S."/>
            <person name="Zhou X.G."/>
        </authorList>
    </citation>
    <scope>NUCLEOTIDE SEQUENCE</scope>
    <source>
        <strain evidence="35">TX6</strain>
    </source>
</reference>
<dbReference type="Gene3D" id="3.30.230.10">
    <property type="match status" value="1"/>
</dbReference>
<dbReference type="CDD" id="cd00614">
    <property type="entry name" value="CGS_like"/>
    <property type="match status" value="1"/>
</dbReference>
<dbReference type="Proteomes" id="UP001176517">
    <property type="component" value="Unassembled WGS sequence"/>
</dbReference>
<dbReference type="Gene3D" id="3.90.1150.10">
    <property type="entry name" value="Aspartate Aminotransferase, domain 1"/>
    <property type="match status" value="1"/>
</dbReference>
<feature type="compositionally biased region" description="Polar residues" evidence="31">
    <location>
        <begin position="498"/>
        <end position="507"/>
    </location>
</feature>
<evidence type="ECO:0000256" key="26">
    <source>
        <dbReference type="ARBA" id="ARBA00029438"/>
    </source>
</evidence>
<dbReference type="SUPFAM" id="SSF53383">
    <property type="entry name" value="PLP-dependent transferases"/>
    <property type="match status" value="1"/>
</dbReference>
<keyword evidence="16 30" id="KW-0805">Transcription regulation</keyword>
<evidence type="ECO:0000256" key="7">
    <source>
        <dbReference type="ARBA" id="ARBA00022516"/>
    </source>
</evidence>
<dbReference type="SUPFAM" id="SSF55060">
    <property type="entry name" value="GHMP Kinase, C-terminal domain"/>
    <property type="match status" value="1"/>
</dbReference>
<dbReference type="Gene3D" id="2.30.29.150">
    <property type="match status" value="1"/>
</dbReference>
<dbReference type="Gene3D" id="3.40.350.10">
    <property type="entry name" value="Creatinase/prolidase N-terminal domain"/>
    <property type="match status" value="1"/>
</dbReference>
<evidence type="ECO:0000256" key="29">
    <source>
        <dbReference type="ARBA" id="ARBA00047625"/>
    </source>
</evidence>
<comment type="similarity">
    <text evidence="4">Belongs to the trans-sulfuration enzymes family.</text>
</comment>
<evidence type="ECO:0000256" key="18">
    <source>
        <dbReference type="ARBA" id="ARBA00023098"/>
    </source>
</evidence>
<keyword evidence="36" id="KW-1185">Reference proteome</keyword>
<proteinExistence type="inferred from homology"/>
<evidence type="ECO:0000256" key="14">
    <source>
        <dbReference type="ARBA" id="ARBA00022840"/>
    </source>
</evidence>
<keyword evidence="19 30" id="KW-0804">Transcription</keyword>
<evidence type="ECO:0000256" key="2">
    <source>
        <dbReference type="ARBA" id="ARBA00004496"/>
    </source>
</evidence>
<sequence length="2131" mass="233098">MSEVAIDVPIFFRRAKAILDAWQVSSVLAQVHFAYYSTSASELTHTSLLDVSAPPSATIQDSTLKDEFQALSDRDAVIVVQGTADEEAQTFKTTTLHLWLLGYEFPSTLIIITRKGFLFLTSGSKAKLLEPLQKNKEGIEIKVLRRANKDEDENKRLWGQTWEHLSDAGKRIGIFAKDQVKGKFSDEFDRNYKEIKTKAGFEDGKDVGAAFAAIWAPKDEDEMKLCRVAARMTSGVFNSYFTDELATILDERKKVSHQKLSDRIERKLDDQALWKKVKGLENADIEMADWCYNPVIQSGGKFDLSVSATSDDSRLEGADGGVIIAALGLKYKSYCSNMARTWLINSHKTQSRNFGVLLELQTHIAERLLRPGQTGRDVYEGAVKFLEQKDASLVPKLTKTLGFAMGIEFRDSAFLISPKGGRKIQPNMVYSIAVGFSELDDPKKKGQKYALSLIDTVRVGSEPGLGVQFLTTPVKNASDYLLTSVEDEEEEEDMGESSRANGRSSPLKSKVTAGGKVLRNTGRGEAANDTVAKRIKDHQHQLMEQKHEDGLNRFESNEGEANPDMRKVFKKFESYKRGEQMPAKTQDLRLVVDTRAQTVIMPICGVAVPFHINTLKNVTKSEEGNYTYLRFNFISPGQIAGRKEDVPFEDPEATFIRSMSFRSPDAFRFTEIMREVTEMKKAATKREAEQREMADVVEQDKLVLNKGRVHALQEVFPRPALEGKRLPGDLELHQNGLRFTSPHRDQRIELLFSNMKHLFYQPCDKELYVILHIHLKAPIMVGKKKAKDIQFYREVTDATFDETGNRKRKRWTGGIGDEDEIELEQEERRRRAQLNKEFKHFAQRISDASEGRIIVDSPFRDLGFNGVPFRTNVLMQPTQECLVHLTEAPFLVVTLADVEIVHLERVQYGLKNFDMVFVFSDFTKSPVHINSIPTGSLDNVKEWLDSVDIVVTEGQVNLNWNAIMKTVNEDPYSFFVEGGWAFLKSGSDDGGSDSSASESGSDFGAEVGEAALDSDFDEESEEEESEFGDSEDDDESEAYDDSEDEGEDWDELERKAAKADSKRAAEGTGYDSAGEERSRKKSNGKSNGKSSGSKPRYGSQNGAISRDIEDEFTNSRSDQRELVQIFQVLLLPPSAHIQSKGTNKMTEPPSPTLSAATYANAEHFLTVWNATSTNAIAERRAPTSGFRFSTTCATVEDPSHKDQYGSSSAPIYMSATFKGPPGSEFDYSRSGNPTRSMLQHHLCQLQNCNYSFAVSSGMACLDVITRILKTGDRIIAGDDLYGGTNRLLTYLAANSNIVTDHVDTTDANKVEALLEQRAKDAKAGTHGPVRMVLLETPTNPLLKICDLERCARAAKKFAPEAVVVVDNTMMSPYLMRPLELGVDIVYDSGTKYLSGHHDLMAGVIACDREDLGQKIAFTINSVGNALTPMDSFLLMRGIKTLAVRMDRQQATTRLVAAYLDSLGFKVNYPGLPSHPSKDVHDRQAAGPGAVLSFETGDKALSERIVGGTRLWGISVSFGCVNSLISMPCLMSHASIDPKIRAARKLPEDLIRLCVGIEDFRDLIEDLENALLQAGAIRRRKHVELVEDDDEADDLHLATARKLISYERVPLPHEEGGEGSVPALAGGLDVSKAETRGGDDPATANAGSPPESLTVSAPGKVILFGEHAVVHGVTAIAAAVGLRCYASISSTQPAPGTNAPRSISLSLPDLGVKHVWAVDSLPWGKVPTRVPPSLGANKAPQNAPAADVPTTLDEELKKAIDACVETVVNESETSHAASVAFLYLYLLIARREARYAGTSIIIRSALPIGAGLGSSAAVSTCIAAALLYTQGHLPSLSPNEPTVPIDHAELINAYAFLGEKVIHGNPSGVDNSVASLGGALAFSRAHEYNGLTSNKMETLRGFGKIRFLLTDTRVGRDTKTLVANVGRQKVEEPERVMRRLDAIQDISETARSSFKAAAAVSDGNASVSSSSSPPSPGSGAISRADLIATLERLMDENHTHLVDLQVSHPKLEEIRSVTGGKDGSARAASRRPLATKLTGAGGGGCAVTLIPDDIDEAEVKDLIADLESRGFVCYETSVGGPGVGVLVEGGGGSSGNVEPTKSGVDDRSRLEIVTARELGDWSTGLQGQWAFA</sequence>
<evidence type="ECO:0000256" key="3">
    <source>
        <dbReference type="ARBA" id="ARBA00006495"/>
    </source>
</evidence>
<keyword evidence="7" id="KW-0444">Lipid biosynthesis</keyword>
<evidence type="ECO:0000256" key="15">
    <source>
        <dbReference type="ARBA" id="ARBA00022898"/>
    </source>
</evidence>
<dbReference type="InterPro" id="IPR011993">
    <property type="entry name" value="PH-like_dom_sf"/>
</dbReference>
<evidence type="ECO:0000256" key="21">
    <source>
        <dbReference type="ARBA" id="ARBA00023204"/>
    </source>
</evidence>
<evidence type="ECO:0000256" key="1">
    <source>
        <dbReference type="ARBA" id="ARBA00001933"/>
    </source>
</evidence>
<dbReference type="InterPro" id="IPR013719">
    <property type="entry name" value="RTT106/SPT16-like_middle_dom"/>
</dbReference>
<keyword evidence="8" id="KW-0028">Amino-acid biosynthesis</keyword>
<dbReference type="InterPro" id="IPR006204">
    <property type="entry name" value="GHMP_kinase_N_dom"/>
</dbReference>
<dbReference type="InterPro" id="IPR029149">
    <property type="entry name" value="Creatin/AminoP/Spt16_N"/>
</dbReference>
<evidence type="ECO:0000256" key="5">
    <source>
        <dbReference type="ARBA" id="ARBA00010779"/>
    </source>
</evidence>
<evidence type="ECO:0000256" key="9">
    <source>
        <dbReference type="ARBA" id="ARBA00022679"/>
    </source>
</evidence>
<dbReference type="InterPro" id="IPR036005">
    <property type="entry name" value="Creatinase/aminopeptidase-like"/>
</dbReference>
<dbReference type="InterPro" id="IPR020568">
    <property type="entry name" value="Ribosomal_Su5_D2-typ_SF"/>
</dbReference>
<evidence type="ECO:0000256" key="19">
    <source>
        <dbReference type="ARBA" id="ARBA00023163"/>
    </source>
</evidence>
<keyword evidence="22 35" id="KW-0456">Lyase</keyword>
<evidence type="ECO:0000259" key="33">
    <source>
        <dbReference type="SMART" id="SM01286"/>
    </source>
</evidence>
<comment type="pathway">
    <text evidence="27">Amino-acid biosynthesis; L-methionine biosynthesis via de novo pathway; L-homocysteine from L-cystathionine: step 1/1.</text>
</comment>
<feature type="compositionally biased region" description="Basic and acidic residues" evidence="31">
    <location>
        <begin position="1052"/>
        <end position="1065"/>
    </location>
</feature>
<dbReference type="GO" id="GO:0006281">
    <property type="term" value="P:DNA repair"/>
    <property type="evidence" value="ECO:0007669"/>
    <property type="project" value="UniProtKB-UniRule"/>
</dbReference>
<dbReference type="PROSITE" id="PS00627">
    <property type="entry name" value="GHMP_KINASES_ATP"/>
    <property type="match status" value="1"/>
</dbReference>
<evidence type="ECO:0000256" key="28">
    <source>
        <dbReference type="ARBA" id="ARBA00047517"/>
    </source>
</evidence>
<keyword evidence="17" id="KW-0175">Coiled coil</keyword>
<gene>
    <name evidence="35" type="primary">STR3</name>
    <name evidence="35" type="ORF">OC846_002307</name>
</gene>
<dbReference type="Pfam" id="PF08512">
    <property type="entry name" value="Rttp106-like_middle"/>
    <property type="match status" value="1"/>
</dbReference>
<dbReference type="FunFam" id="2.30.29.30:FF:000017">
    <property type="entry name" value="FACT complex subunit SPT16"/>
    <property type="match status" value="1"/>
</dbReference>
<feature type="region of interest" description="Disordered" evidence="31">
    <location>
        <begin position="1960"/>
        <end position="1979"/>
    </location>
</feature>
<evidence type="ECO:0000256" key="4">
    <source>
        <dbReference type="ARBA" id="ARBA00009077"/>
    </source>
</evidence>
<dbReference type="PROSITE" id="PS00868">
    <property type="entry name" value="CYS_MET_METAB_PP"/>
    <property type="match status" value="1"/>
</dbReference>
<dbReference type="GO" id="GO:0005737">
    <property type="term" value="C:cytoplasm"/>
    <property type="evidence" value="ECO:0007669"/>
    <property type="project" value="UniProtKB-SubCell"/>
</dbReference>
<comment type="similarity">
    <text evidence="5 30">Belongs to the peptidase M24 family. SPT16 subfamily.</text>
</comment>
<comment type="function">
    <text evidence="24 30">Component of the FACT complex, a general chromatin factor that acts to reorganize nucleosomes. The FACT complex is involved in multiple processes that require DNA as a template such as mRNA elongation, DNA replication and DNA repair. During transcription elongation the FACT complex acts as a histone chaperone that both destabilizes and restores nucleosomal structure. It facilitates the passage of RNA polymerase II and transcription by promoting the dissociation of one histone H2A-H2B dimer from the nucleosome, then subsequently promotes the reestablishment of the nucleosome following the passage of RNA polymerase II.</text>
</comment>
<comment type="similarity">
    <text evidence="3">Belongs to the GHMP kinase family. Mevalonate kinase subfamily.</text>
</comment>
<evidence type="ECO:0000256" key="6">
    <source>
        <dbReference type="ARBA" id="ARBA00022454"/>
    </source>
</evidence>
<dbReference type="Pfam" id="PF08644">
    <property type="entry name" value="SPT16"/>
    <property type="match status" value="1"/>
</dbReference>
<dbReference type="SUPFAM" id="SSF55920">
    <property type="entry name" value="Creatinase/aminopeptidase"/>
    <property type="match status" value="1"/>
</dbReference>
<evidence type="ECO:0000256" key="24">
    <source>
        <dbReference type="ARBA" id="ARBA00025370"/>
    </source>
</evidence>
<dbReference type="GO" id="GO:0005524">
    <property type="term" value="F:ATP binding"/>
    <property type="evidence" value="ECO:0007669"/>
    <property type="project" value="UniProtKB-KW"/>
</dbReference>
<evidence type="ECO:0000256" key="13">
    <source>
        <dbReference type="ARBA" id="ARBA00022777"/>
    </source>
</evidence>
<keyword evidence="23 30" id="KW-0539">Nucleus</keyword>
<comment type="subcellular location">
    <subcellularLocation>
        <location evidence="2">Cytoplasm</location>
    </subcellularLocation>
    <subcellularLocation>
        <location evidence="30">Nucleus</location>
    </subcellularLocation>
    <subcellularLocation>
        <location evidence="30">Chromosome</location>
    </subcellularLocation>
</comment>
<dbReference type="EMBL" id="JAPDMZ010000044">
    <property type="protein sequence ID" value="KAK0553910.1"/>
    <property type="molecule type" value="Genomic_DNA"/>
</dbReference>
<evidence type="ECO:0000256" key="22">
    <source>
        <dbReference type="ARBA" id="ARBA00023239"/>
    </source>
</evidence>
<dbReference type="InterPro" id="IPR013953">
    <property type="entry name" value="FACT_SPT16_M"/>
</dbReference>
<dbReference type="SMART" id="SM01286">
    <property type="entry name" value="SPT16"/>
    <property type="match status" value="1"/>
</dbReference>
<keyword evidence="9" id="KW-0808">Transferase</keyword>
<evidence type="ECO:0000256" key="16">
    <source>
        <dbReference type="ARBA" id="ARBA00023015"/>
    </source>
</evidence>
<dbReference type="InterPro" id="IPR048969">
    <property type="entry name" value="FACT_SPT16_C"/>
</dbReference>
<dbReference type="Pfam" id="PF14826">
    <property type="entry name" value="FACT-Spt16_Nlob"/>
    <property type="match status" value="1"/>
</dbReference>
<dbReference type="GO" id="GO:0035101">
    <property type="term" value="C:FACT complex"/>
    <property type="evidence" value="ECO:0007669"/>
    <property type="project" value="UniProtKB-UniRule"/>
</dbReference>
<organism evidence="35 36">
    <name type="scientific">Tilletia horrida</name>
    <dbReference type="NCBI Taxonomy" id="155126"/>
    <lineage>
        <taxon>Eukaryota</taxon>
        <taxon>Fungi</taxon>
        <taxon>Dikarya</taxon>
        <taxon>Basidiomycota</taxon>
        <taxon>Ustilaginomycotina</taxon>
        <taxon>Exobasidiomycetes</taxon>
        <taxon>Tilletiales</taxon>
        <taxon>Tilletiaceae</taxon>
        <taxon>Tilletia</taxon>
    </lineage>
</organism>
<keyword evidence="20" id="KW-0486">Methionine biosynthesis</keyword>
<dbReference type="Gene3D" id="2.30.29.30">
    <property type="entry name" value="Pleckstrin-homology domain (PH domain)/Phosphotyrosine-binding domain (PTB)"/>
    <property type="match status" value="1"/>
</dbReference>
<dbReference type="InterPro" id="IPR036554">
    <property type="entry name" value="GHMP_kinase_C_sf"/>
</dbReference>
<evidence type="ECO:0000256" key="10">
    <source>
        <dbReference type="ARBA" id="ARBA00022705"/>
    </source>
</evidence>
<dbReference type="GO" id="GO:0031491">
    <property type="term" value="F:nucleosome binding"/>
    <property type="evidence" value="ECO:0007669"/>
    <property type="project" value="TreeGrafter"/>
</dbReference>
<dbReference type="Gene3D" id="3.90.230.10">
    <property type="entry name" value="Creatinase/methionine aminopeptidase superfamily"/>
    <property type="match status" value="1"/>
</dbReference>
<evidence type="ECO:0000256" key="25">
    <source>
        <dbReference type="ARBA" id="ARBA00029310"/>
    </source>
</evidence>
<dbReference type="GO" id="GO:0008299">
    <property type="term" value="P:isoprenoid biosynthetic process"/>
    <property type="evidence" value="ECO:0007669"/>
    <property type="project" value="InterPro"/>
</dbReference>
<evidence type="ECO:0000256" key="11">
    <source>
        <dbReference type="ARBA" id="ARBA00022741"/>
    </source>
</evidence>
<keyword evidence="18" id="KW-0443">Lipid metabolism</keyword>
<dbReference type="Gene3D" id="3.40.640.10">
    <property type="entry name" value="Type I PLP-dependent aspartate aminotransferase-like (Major domain)"/>
    <property type="match status" value="1"/>
</dbReference>
<keyword evidence="10 30" id="KW-0235">DNA replication</keyword>
<feature type="region of interest" description="Disordered" evidence="31">
    <location>
        <begin position="1012"/>
        <end position="1104"/>
    </location>
</feature>
<dbReference type="InterPro" id="IPR015422">
    <property type="entry name" value="PyrdxlP-dep_Trfase_small"/>
</dbReference>
<dbReference type="FunFam" id="3.40.640.10:FF:000009">
    <property type="entry name" value="Cystathionine gamma-synthase homolog"/>
    <property type="match status" value="1"/>
</dbReference>
<evidence type="ECO:0000256" key="30">
    <source>
        <dbReference type="RuleBase" id="RU367052"/>
    </source>
</evidence>
<comment type="catalytic activity">
    <reaction evidence="25">
        <text>(R)-mevalonate + ATP = (R)-5-phosphomevalonate + ADP + H(+)</text>
        <dbReference type="Rhea" id="RHEA:17065"/>
        <dbReference type="ChEBI" id="CHEBI:15378"/>
        <dbReference type="ChEBI" id="CHEBI:30616"/>
        <dbReference type="ChEBI" id="CHEBI:36464"/>
        <dbReference type="ChEBI" id="CHEBI:58146"/>
        <dbReference type="ChEBI" id="CHEBI:456216"/>
        <dbReference type="EC" id="2.7.1.36"/>
    </reaction>
    <physiologicalReaction direction="left-to-right" evidence="25">
        <dbReference type="Rhea" id="RHEA:17066"/>
    </physiologicalReaction>
</comment>
<comment type="catalytic activity">
    <reaction evidence="28">
        <text>L,L-cystathionine + H2O = L-homocysteine + pyruvate + NH4(+)</text>
        <dbReference type="Rhea" id="RHEA:13965"/>
        <dbReference type="ChEBI" id="CHEBI:15361"/>
        <dbReference type="ChEBI" id="CHEBI:15377"/>
        <dbReference type="ChEBI" id="CHEBI:28938"/>
        <dbReference type="ChEBI" id="CHEBI:58161"/>
        <dbReference type="ChEBI" id="CHEBI:58199"/>
    </reaction>
</comment>
<feature type="region of interest" description="Disordered" evidence="31">
    <location>
        <begin position="485"/>
        <end position="511"/>
    </location>
</feature>
<dbReference type="GO" id="GO:0004496">
    <property type="term" value="F:mevalonate kinase activity"/>
    <property type="evidence" value="ECO:0007669"/>
    <property type="project" value="UniProtKB-EC"/>
</dbReference>
<dbReference type="FunFam" id="2.30.29.210:FF:000001">
    <property type="entry name" value="FACT complex subunit spt16"/>
    <property type="match status" value="1"/>
</dbReference>
<evidence type="ECO:0000313" key="35">
    <source>
        <dbReference type="EMBL" id="KAK0553910.1"/>
    </source>
</evidence>
<comment type="catalytic activity">
    <reaction evidence="29">
        <text>an S-substituted L-cysteine + H2O = a thiol + pyruvate + NH4(+)</text>
        <dbReference type="Rhea" id="RHEA:18121"/>
        <dbReference type="ChEBI" id="CHEBI:15361"/>
        <dbReference type="ChEBI" id="CHEBI:15377"/>
        <dbReference type="ChEBI" id="CHEBI:28938"/>
        <dbReference type="ChEBI" id="CHEBI:29256"/>
        <dbReference type="ChEBI" id="CHEBI:58717"/>
        <dbReference type="EC" id="4.4.1.13"/>
    </reaction>
</comment>
<dbReference type="SMART" id="SM01287">
    <property type="entry name" value="Rtt106"/>
    <property type="match status" value="1"/>
</dbReference>
<dbReference type="Pfam" id="PF21091">
    <property type="entry name" value="SPT16_C"/>
    <property type="match status" value="1"/>
</dbReference>
<dbReference type="NCBIfam" id="TIGR01329">
    <property type="entry name" value="cysta_beta_ly_E"/>
    <property type="match status" value="1"/>
</dbReference>
<dbReference type="PRINTS" id="PR00959">
    <property type="entry name" value="MEVGALKINASE"/>
</dbReference>
<dbReference type="SMART" id="SM01285">
    <property type="entry name" value="FACT-Spt16_Nlob"/>
    <property type="match status" value="1"/>
</dbReference>
<name>A0AAN6JS86_9BASI</name>
<keyword evidence="11" id="KW-0547">Nucleotide-binding</keyword>
<dbReference type="InterPro" id="IPR014721">
    <property type="entry name" value="Ribsml_uS5_D2-typ_fold_subgr"/>
</dbReference>
<dbReference type="GO" id="GO:0019346">
    <property type="term" value="P:transsulfuration"/>
    <property type="evidence" value="ECO:0007669"/>
    <property type="project" value="InterPro"/>
</dbReference>
<keyword evidence="14" id="KW-0067">ATP-binding</keyword>
<dbReference type="InterPro" id="IPR054542">
    <property type="entry name" value="Cys_met_metab_PP"/>
</dbReference>
<dbReference type="Pfam" id="PF24824">
    <property type="entry name" value="PH_SPT16"/>
    <property type="match status" value="1"/>
</dbReference>
<keyword evidence="15" id="KW-0663">Pyridoxal phosphate</keyword>
<dbReference type="NCBIfam" id="TIGR00549">
    <property type="entry name" value="mevalon_kin"/>
    <property type="match status" value="1"/>
</dbReference>
<keyword evidence="13" id="KW-0418">Kinase</keyword>
<feature type="region of interest" description="Disordered" evidence="31">
    <location>
        <begin position="1630"/>
        <end position="1651"/>
    </location>
</feature>
<comment type="cofactor">
    <cofactor evidence="1">
        <name>pyridoxal 5'-phosphate</name>
        <dbReference type="ChEBI" id="CHEBI:597326"/>
    </cofactor>
</comment>
<dbReference type="FunFam" id="3.90.1150.10:FF:000013">
    <property type="entry name" value="Cystathionine beta-lyase"/>
    <property type="match status" value="1"/>
</dbReference>
<feature type="domain" description="FACT complex subunit SPT16 N-terminal lobe" evidence="32">
    <location>
        <begin position="49"/>
        <end position="211"/>
    </location>
</feature>
<evidence type="ECO:0000256" key="31">
    <source>
        <dbReference type="SAM" id="MobiDB-lite"/>
    </source>
</evidence>
<evidence type="ECO:0000256" key="17">
    <source>
        <dbReference type="ARBA" id="ARBA00023054"/>
    </source>
</evidence>
<dbReference type="FunFam" id="3.90.230.10:FF:000005">
    <property type="entry name" value="FACT complex subunit spt16"/>
    <property type="match status" value="1"/>
</dbReference>
<dbReference type="InterPro" id="IPR006205">
    <property type="entry name" value="Mev_gal_kin"/>
</dbReference>
<dbReference type="Gene3D" id="3.30.70.890">
    <property type="entry name" value="GHMP kinase, C-terminal domain"/>
    <property type="match status" value="1"/>
</dbReference>
<dbReference type="InterPro" id="IPR040258">
    <property type="entry name" value="Spt16"/>
</dbReference>
<dbReference type="Pfam" id="PF01053">
    <property type="entry name" value="Cys_Met_Meta_PP"/>
    <property type="match status" value="1"/>
</dbReference>
<dbReference type="PANTHER" id="PTHR13980">
    <property type="entry name" value="CDC68 RELATED"/>
    <property type="match status" value="1"/>
</dbReference>
<accession>A0AAN6JS86</accession>
<dbReference type="InterPro" id="IPR006238">
    <property type="entry name" value="Cys_b_lyase_euk"/>
</dbReference>
<dbReference type="GO" id="GO:0030170">
    <property type="term" value="F:pyridoxal phosphate binding"/>
    <property type="evidence" value="ECO:0007669"/>
    <property type="project" value="InterPro"/>
</dbReference>